<protein>
    <submittedName>
        <fullName evidence="2">Ribosomal L7Ae/L30e/S12e/Gadd45 family protein</fullName>
    </submittedName>
</protein>
<evidence type="ECO:0000313" key="2">
    <source>
        <dbReference type="EMBL" id="HIU48211.1"/>
    </source>
</evidence>
<dbReference type="AlphaFoldDB" id="A0A9D1LUC3"/>
<dbReference type="Gene3D" id="3.30.1330.30">
    <property type="match status" value="1"/>
</dbReference>
<dbReference type="Proteomes" id="UP000824111">
    <property type="component" value="Unassembled WGS sequence"/>
</dbReference>
<organism evidence="2 3">
    <name type="scientific">Candidatus Avimonoglobus intestinipullorum</name>
    <dbReference type="NCBI Taxonomy" id="2840699"/>
    <lineage>
        <taxon>Bacteria</taxon>
        <taxon>Bacillati</taxon>
        <taxon>Bacillota</taxon>
        <taxon>Clostridia</taxon>
        <taxon>Eubacteriales</taxon>
        <taxon>Candidatus Avimonoglobus</taxon>
    </lineage>
</organism>
<dbReference type="SUPFAM" id="SSF55315">
    <property type="entry name" value="L30e-like"/>
    <property type="match status" value="1"/>
</dbReference>
<dbReference type="InterPro" id="IPR004038">
    <property type="entry name" value="Ribosomal_eL8/eL30/eS12/Gad45"/>
</dbReference>
<proteinExistence type="predicted"/>
<comment type="caution">
    <text evidence="2">The sequence shown here is derived from an EMBL/GenBank/DDBJ whole genome shotgun (WGS) entry which is preliminary data.</text>
</comment>
<evidence type="ECO:0000259" key="1">
    <source>
        <dbReference type="Pfam" id="PF01248"/>
    </source>
</evidence>
<feature type="domain" description="Ribosomal protein eL8/eL30/eS12/Gadd45" evidence="1">
    <location>
        <begin position="3"/>
        <end position="84"/>
    </location>
</feature>
<dbReference type="InterPro" id="IPR029064">
    <property type="entry name" value="Ribosomal_eL30-like_sf"/>
</dbReference>
<reference evidence="2" key="2">
    <citation type="journal article" date="2021" name="PeerJ">
        <title>Extensive microbial diversity within the chicken gut microbiome revealed by metagenomics and culture.</title>
        <authorList>
            <person name="Gilroy R."/>
            <person name="Ravi A."/>
            <person name="Getino M."/>
            <person name="Pursley I."/>
            <person name="Horton D.L."/>
            <person name="Alikhan N.F."/>
            <person name="Baker D."/>
            <person name="Gharbi K."/>
            <person name="Hall N."/>
            <person name="Watson M."/>
            <person name="Adriaenssens E.M."/>
            <person name="Foster-Nyarko E."/>
            <person name="Jarju S."/>
            <person name="Secka A."/>
            <person name="Antonio M."/>
            <person name="Oren A."/>
            <person name="Chaudhuri R.R."/>
            <person name="La Ragione R."/>
            <person name="Hildebrand F."/>
            <person name="Pallen M.J."/>
        </authorList>
    </citation>
    <scope>NUCLEOTIDE SEQUENCE</scope>
    <source>
        <strain evidence="2">ChiSjej4B22-9803</strain>
    </source>
</reference>
<reference evidence="2" key="1">
    <citation type="submission" date="2020-10" db="EMBL/GenBank/DDBJ databases">
        <authorList>
            <person name="Gilroy R."/>
        </authorList>
    </citation>
    <scope>NUCLEOTIDE SEQUENCE</scope>
    <source>
        <strain evidence="2">ChiSjej4B22-9803</strain>
    </source>
</reference>
<dbReference type="Pfam" id="PF01248">
    <property type="entry name" value="Ribosomal_L7Ae"/>
    <property type="match status" value="1"/>
</dbReference>
<sequence length="101" mass="10736">MDKVLGMLGMAKRAGKVTSGAFLCGRAVREGLAQLVIIAKDISENGKKDIIGLCSHYQVQYIEYADKLALGNSIGASERAVVSVNDRKFADAILAKHASAQ</sequence>
<dbReference type="EMBL" id="DVND01000063">
    <property type="protein sequence ID" value="HIU48211.1"/>
    <property type="molecule type" value="Genomic_DNA"/>
</dbReference>
<evidence type="ECO:0000313" key="3">
    <source>
        <dbReference type="Proteomes" id="UP000824111"/>
    </source>
</evidence>
<accession>A0A9D1LUC3</accession>
<name>A0A9D1LUC3_9FIRM</name>
<gene>
    <name evidence="2" type="ORF">IAB04_02480</name>
</gene>